<proteinExistence type="predicted"/>
<dbReference type="PANTHER" id="PTHR47186:SF18">
    <property type="entry name" value="RX N-TERMINAL DOMAIN-CONTAINING PROTEIN"/>
    <property type="match status" value="1"/>
</dbReference>
<feature type="domain" description="R13L1/DRL21-like LRR repeat region" evidence="4">
    <location>
        <begin position="187"/>
        <end position="306"/>
    </location>
</feature>
<feature type="domain" description="Disease resistance R13L4/SHOC-2-like LRR" evidence="3">
    <location>
        <begin position="553"/>
        <end position="621"/>
    </location>
</feature>
<evidence type="ECO:0000259" key="4">
    <source>
        <dbReference type="Pfam" id="PF25019"/>
    </source>
</evidence>
<dbReference type="SMART" id="SM00369">
    <property type="entry name" value="LRR_TYP"/>
    <property type="match status" value="4"/>
</dbReference>
<dbReference type="Pfam" id="PF25019">
    <property type="entry name" value="LRR_R13L1-DRL21"/>
    <property type="match status" value="2"/>
</dbReference>
<dbReference type="AlphaFoldDB" id="A0AAV7DYE7"/>
<keyword evidence="1" id="KW-0433">Leucine-rich repeat</keyword>
<dbReference type="InterPro" id="IPR032675">
    <property type="entry name" value="LRR_dom_sf"/>
</dbReference>
<feature type="domain" description="R13L1/DRL21-like LRR repeat region" evidence="4">
    <location>
        <begin position="674"/>
        <end position="798"/>
    </location>
</feature>
<dbReference type="InterPro" id="IPR003591">
    <property type="entry name" value="Leu-rich_rpt_typical-subtyp"/>
</dbReference>
<evidence type="ECO:0000256" key="1">
    <source>
        <dbReference type="ARBA" id="ARBA00022614"/>
    </source>
</evidence>
<comment type="caution">
    <text evidence="5">The sequence shown here is derived from an EMBL/GenBank/DDBJ whole genome shotgun (WGS) entry which is preliminary data.</text>
</comment>
<feature type="domain" description="Disease resistance R13L4/SHOC-2-like LRR" evidence="3">
    <location>
        <begin position="44"/>
        <end position="151"/>
    </location>
</feature>
<dbReference type="Gene3D" id="3.80.10.10">
    <property type="entry name" value="Ribonuclease Inhibitor"/>
    <property type="match status" value="2"/>
</dbReference>
<reference evidence="5 6" key="1">
    <citation type="submission" date="2021-07" db="EMBL/GenBank/DDBJ databases">
        <title>The Aristolochia fimbriata genome: insights into angiosperm evolution, floral development and chemical biosynthesis.</title>
        <authorList>
            <person name="Jiao Y."/>
        </authorList>
    </citation>
    <scope>NUCLEOTIDE SEQUENCE [LARGE SCALE GENOMIC DNA]</scope>
    <source>
        <strain evidence="5">IBCAS-2021</strain>
        <tissue evidence="5">Leaf</tissue>
    </source>
</reference>
<evidence type="ECO:0000313" key="5">
    <source>
        <dbReference type="EMBL" id="KAG9441055.1"/>
    </source>
</evidence>
<dbReference type="Proteomes" id="UP000825729">
    <property type="component" value="Unassembled WGS sequence"/>
</dbReference>
<evidence type="ECO:0000313" key="6">
    <source>
        <dbReference type="Proteomes" id="UP000825729"/>
    </source>
</evidence>
<dbReference type="Pfam" id="PF23598">
    <property type="entry name" value="LRR_14"/>
    <property type="match status" value="2"/>
</dbReference>
<evidence type="ECO:0000259" key="3">
    <source>
        <dbReference type="Pfam" id="PF23598"/>
    </source>
</evidence>
<gene>
    <name evidence="5" type="ORF">H6P81_016909</name>
</gene>
<sequence length="835" mass="93346">MEEGTFFKVPHTSFAIPQFARFSSLVCHTKSATLDVDGLFSNKSLRTFLFLGLFPHMRCRQVLSTTNLDLILQLKSLRVLKLAYSGLEELPDSIDSLKFLKLIDLSYTAVRKLPPSICSLYNLQRLKLKHCRNLTDLPKDTRDLINLCYLDTEISVLLNCSPPQIGKLRKLQVLSLFASGKMTGQKIAELKDMTSLRVQGISRLERVASAEDAREADLKNKKHLNELNLEWSQGTWDGSTDEVVLESLRPHVTLKSLSIYGYGGNCLPSWLRDLMSLQKLTLSDCGGLASLAETVLPPSLQSLTISLCPTLQKRSKRISALELVIVVSITATLCTEDGPDTEDNGKDEAGGNSSPLIRRLKTLCITWKGNLISHVPPSTLGAIFHSEIAGRVVHADTHTIVITRNAIRTHQIKLQMKIGTVNRILRRRPSLALGEKWKKQSTFLSPLSIFQQFYPFDENDSIFVEEVEFSASGFHSSPSRESGGGGVDDVAGDADAVGWKAEHSAEERKMMAVVLQPVVEVVLNNVTSAVKEEIKVIWGLFPYIPERQVILKTDLDQVLRLKCLRILKLEHSGLEELPDSIGSLKFLKFIDLSHTAIKMLPPSICCLYNLQRLKLKSCRKLAELPEDTRHLINLSCLDTESCYLLKHMPPQMGMLRRLQLLSLFVSGTDTGRRIAELKDMTSLRVLGISRLESVVTAEEAKEANLENKIHLNQLHLEWTWERGPGVGRDESNDKLVLESLSPHITLKSLTLCGYAGTSLPTWLRSLIYLQNLTLYGCRALASVEENVLPPSLQSLTISFCPILHKRCIRNGKDWSSISHVSRVCVNGEYVKFQAP</sequence>
<name>A0AAV7DYE7_ARIFI</name>
<dbReference type="SUPFAM" id="SSF52058">
    <property type="entry name" value="L domain-like"/>
    <property type="match status" value="2"/>
</dbReference>
<dbReference type="InterPro" id="IPR055414">
    <property type="entry name" value="LRR_R13L4/SHOC2-like"/>
</dbReference>
<keyword evidence="6" id="KW-1185">Reference proteome</keyword>
<dbReference type="EMBL" id="JAINDJ010000007">
    <property type="protein sequence ID" value="KAG9441055.1"/>
    <property type="molecule type" value="Genomic_DNA"/>
</dbReference>
<accession>A0AAV7DYE7</accession>
<dbReference type="PANTHER" id="PTHR47186">
    <property type="entry name" value="LEUCINE-RICH REPEAT-CONTAINING PROTEIN 57"/>
    <property type="match status" value="1"/>
</dbReference>
<evidence type="ECO:0000256" key="2">
    <source>
        <dbReference type="ARBA" id="ARBA00022737"/>
    </source>
</evidence>
<keyword evidence="2" id="KW-0677">Repeat</keyword>
<dbReference type="InterPro" id="IPR056789">
    <property type="entry name" value="LRR_R13L1-DRL21"/>
</dbReference>
<organism evidence="5 6">
    <name type="scientific">Aristolochia fimbriata</name>
    <name type="common">White veined hardy Dutchman's pipe vine</name>
    <dbReference type="NCBI Taxonomy" id="158543"/>
    <lineage>
        <taxon>Eukaryota</taxon>
        <taxon>Viridiplantae</taxon>
        <taxon>Streptophyta</taxon>
        <taxon>Embryophyta</taxon>
        <taxon>Tracheophyta</taxon>
        <taxon>Spermatophyta</taxon>
        <taxon>Magnoliopsida</taxon>
        <taxon>Magnoliidae</taxon>
        <taxon>Piperales</taxon>
        <taxon>Aristolochiaceae</taxon>
        <taxon>Aristolochia</taxon>
    </lineage>
</organism>
<protein>
    <submittedName>
        <fullName evidence="5">Uncharacterized protein</fullName>
    </submittedName>
</protein>